<organism evidence="2 3">
    <name type="scientific">Bacillus cereus</name>
    <dbReference type="NCBI Taxonomy" id="1396"/>
    <lineage>
        <taxon>Bacteria</taxon>
        <taxon>Bacillati</taxon>
        <taxon>Bacillota</taxon>
        <taxon>Bacilli</taxon>
        <taxon>Bacillales</taxon>
        <taxon>Bacillaceae</taxon>
        <taxon>Bacillus</taxon>
        <taxon>Bacillus cereus group</taxon>
    </lineage>
</organism>
<feature type="domain" description="Molybdopterin oxidoreductase" evidence="1">
    <location>
        <begin position="1"/>
        <end position="50"/>
    </location>
</feature>
<gene>
    <name evidence="2" type="primary">narZ</name>
    <name evidence="2" type="ORF">FC695_15715</name>
</gene>
<dbReference type="Gene3D" id="3.40.50.12440">
    <property type="match status" value="1"/>
</dbReference>
<dbReference type="AlphaFoldDB" id="A0A9X9F661"/>
<accession>A0A9X9F661</accession>
<dbReference type="SUPFAM" id="SSF53706">
    <property type="entry name" value="Formate dehydrogenase/DMSO reductase, domains 1-3"/>
    <property type="match status" value="1"/>
</dbReference>
<sequence length="166" mass="18427">SDIVLPASTWYEKHDLSSTDMHPFVHPFNPAIGSPWEARSDWDIFTSLSKAVSDLAKKIDLEPMKEVVATPLLHDTPQELAQPLGKIKDWSKGECEPIPGKTMPQIHVVERDYKTIYDKMTALGPNAGKQPIGTKGISWSAEKEYEQLKSKLGVVRTDSIAKGCPD</sequence>
<feature type="non-terminal residue" evidence="2">
    <location>
        <position position="1"/>
    </location>
</feature>
<evidence type="ECO:0000313" key="2">
    <source>
        <dbReference type="EMBL" id="TKJ02780.1"/>
    </source>
</evidence>
<dbReference type="PANTHER" id="PTHR43105:SF2">
    <property type="entry name" value="RESPIRATORY NITRATE REDUCTASE 2 ALPHA CHAIN"/>
    <property type="match status" value="1"/>
</dbReference>
<dbReference type="PANTHER" id="PTHR43105">
    <property type="entry name" value="RESPIRATORY NITRATE REDUCTASE"/>
    <property type="match status" value="1"/>
</dbReference>
<dbReference type="GO" id="GO:0016020">
    <property type="term" value="C:membrane"/>
    <property type="evidence" value="ECO:0007669"/>
    <property type="project" value="TreeGrafter"/>
</dbReference>
<dbReference type="Proteomes" id="UP000308444">
    <property type="component" value="Unassembled WGS sequence"/>
</dbReference>
<dbReference type="InterPro" id="IPR050123">
    <property type="entry name" value="Prok_molybdopt-oxidoreductase"/>
</dbReference>
<feature type="non-terminal residue" evidence="2">
    <location>
        <position position="166"/>
    </location>
</feature>
<reference evidence="2 3" key="1">
    <citation type="journal article" date="2019" name="Environ. Microbiol.">
        <title>An active ?-lactamase is a part of an orchestrated cell wall stress resistance network of Bacillus subtilis and related rhizosphere species.</title>
        <authorList>
            <person name="Bucher T."/>
            <person name="Keren-Paz A."/>
            <person name="Hausser J."/>
            <person name="Olender T."/>
            <person name="Cytryn E."/>
            <person name="Kolodkin-Gal I."/>
        </authorList>
    </citation>
    <scope>NUCLEOTIDE SEQUENCE [LARGE SCALE GENOMIC DNA]</scope>
    <source>
        <strain evidence="2 3">I32</strain>
    </source>
</reference>
<dbReference type="InterPro" id="IPR006656">
    <property type="entry name" value="Mopterin_OxRdtase"/>
</dbReference>
<dbReference type="Pfam" id="PF00384">
    <property type="entry name" value="Molybdopterin"/>
    <property type="match status" value="1"/>
</dbReference>
<dbReference type="EMBL" id="SZOH01000990">
    <property type="protein sequence ID" value="TKJ02780.1"/>
    <property type="molecule type" value="Genomic_DNA"/>
</dbReference>
<comment type="caution">
    <text evidence="2">The sequence shown here is derived from an EMBL/GenBank/DDBJ whole genome shotgun (WGS) entry which is preliminary data.</text>
</comment>
<name>A0A9X9F661_BACCE</name>
<protein>
    <submittedName>
        <fullName evidence="2">Nitrate reductase subunit alpha</fullName>
    </submittedName>
</protein>
<proteinExistence type="predicted"/>
<evidence type="ECO:0000259" key="1">
    <source>
        <dbReference type="Pfam" id="PF00384"/>
    </source>
</evidence>
<dbReference type="GO" id="GO:0016491">
    <property type="term" value="F:oxidoreductase activity"/>
    <property type="evidence" value="ECO:0007669"/>
    <property type="project" value="InterPro"/>
</dbReference>
<evidence type="ECO:0000313" key="3">
    <source>
        <dbReference type="Proteomes" id="UP000308444"/>
    </source>
</evidence>